<feature type="domain" description="EamA" evidence="7">
    <location>
        <begin position="17"/>
        <end position="161"/>
    </location>
</feature>
<dbReference type="EMBL" id="QGNW01000201">
    <property type="protein sequence ID" value="RVW85689.1"/>
    <property type="molecule type" value="Genomic_DNA"/>
</dbReference>
<comment type="caution">
    <text evidence="8">The sequence shown here is derived from an EMBL/GenBank/DDBJ whole genome shotgun (WGS) entry which is preliminary data.</text>
</comment>
<evidence type="ECO:0000313" key="9">
    <source>
        <dbReference type="Proteomes" id="UP000288805"/>
    </source>
</evidence>
<feature type="transmembrane region" description="Helical" evidence="6">
    <location>
        <begin position="73"/>
        <end position="93"/>
    </location>
</feature>
<dbReference type="SUPFAM" id="SSF103481">
    <property type="entry name" value="Multidrug resistance efflux transporter EmrE"/>
    <property type="match status" value="1"/>
</dbReference>
<evidence type="ECO:0000259" key="7">
    <source>
        <dbReference type="Pfam" id="PF00892"/>
    </source>
</evidence>
<dbReference type="GO" id="GO:0016020">
    <property type="term" value="C:membrane"/>
    <property type="evidence" value="ECO:0007669"/>
    <property type="project" value="UniProtKB-SubCell"/>
</dbReference>
<dbReference type="PANTHER" id="PTHR31218">
    <property type="entry name" value="WAT1-RELATED PROTEIN"/>
    <property type="match status" value="1"/>
</dbReference>
<dbReference type="InterPro" id="IPR030184">
    <property type="entry name" value="WAT1-related"/>
</dbReference>
<comment type="similarity">
    <text evidence="2 6">Belongs to the drug/metabolite transporter (DMT) superfamily. Plant drug/metabolite exporter (P-DME) (TC 2.A.7.4) family.</text>
</comment>
<feature type="transmembrane region" description="Helical" evidence="6">
    <location>
        <begin position="298"/>
        <end position="325"/>
    </location>
</feature>
<keyword evidence="4 6" id="KW-1133">Transmembrane helix</keyword>
<name>A0A438HMQ9_VITVI</name>
<dbReference type="AlphaFoldDB" id="A0A438HMQ9"/>
<reference evidence="8 9" key="1">
    <citation type="journal article" date="2018" name="PLoS Genet.">
        <title>Population sequencing reveals clonal diversity and ancestral inbreeding in the grapevine cultivar Chardonnay.</title>
        <authorList>
            <person name="Roach M.J."/>
            <person name="Johnson D.L."/>
            <person name="Bohlmann J."/>
            <person name="van Vuuren H.J."/>
            <person name="Jones S.J."/>
            <person name="Pretorius I.S."/>
            <person name="Schmidt S.A."/>
            <person name="Borneman A.R."/>
        </authorList>
    </citation>
    <scope>NUCLEOTIDE SEQUENCE [LARGE SCALE GENOMIC DNA]</scope>
    <source>
        <strain evidence="9">cv. Chardonnay</strain>
        <tissue evidence="8">Leaf</tissue>
    </source>
</reference>
<dbReference type="Proteomes" id="UP000288805">
    <property type="component" value="Unassembled WGS sequence"/>
</dbReference>
<feature type="transmembrane region" description="Helical" evidence="6">
    <location>
        <begin position="225"/>
        <end position="248"/>
    </location>
</feature>
<evidence type="ECO:0000256" key="5">
    <source>
        <dbReference type="ARBA" id="ARBA00023136"/>
    </source>
</evidence>
<sequence length="391" mass="42044">MATGKLRNLLEGLKPAMTMVVVQIIFGGLNIMYKLARNDGMSMKILVAYRNIFATAIMVPLALIFEGKSRPKLTWMIFLQGSLCGLFGGAVLIEGSLGQNLYAESLSLTSATFVAAMTNLVPAMTFVMAVFLRMERLAIGTIAGKAKLMGTIMSLGGAMILTFYKGVEIKLWSTNINLLHHGAAALQESSPNQVLGSLLAVASCVCIAVWLIVQVIKVQTKMSMVYPSYSGTALMCVCASIQSVVYAMCTERDWSAWKLGWDIRLLTVVYSGVLASGLMVTLMTWVSRMRGPLFVSSFFPLMLVTVAILGIIAAVLIIVGLYIVLWGKGKEMKQTAQIHAAQSFSEQDLRHIVIENSSNSECKPEASGIIGPIEPADLGSGVPSAAAVVNK</sequence>
<dbReference type="InterPro" id="IPR037185">
    <property type="entry name" value="EmrE-like"/>
</dbReference>
<feature type="transmembrane region" description="Helical" evidence="6">
    <location>
        <begin position="194"/>
        <end position="213"/>
    </location>
</feature>
<feature type="transmembrane region" description="Helical" evidence="6">
    <location>
        <begin position="268"/>
        <end position="286"/>
    </location>
</feature>
<dbReference type="GO" id="GO:0022857">
    <property type="term" value="F:transmembrane transporter activity"/>
    <property type="evidence" value="ECO:0007669"/>
    <property type="project" value="InterPro"/>
</dbReference>
<evidence type="ECO:0000256" key="2">
    <source>
        <dbReference type="ARBA" id="ARBA00007635"/>
    </source>
</evidence>
<keyword evidence="5 6" id="KW-0472">Membrane</keyword>
<accession>A0A438HMQ9</accession>
<evidence type="ECO:0000256" key="1">
    <source>
        <dbReference type="ARBA" id="ARBA00004141"/>
    </source>
</evidence>
<keyword evidence="3 6" id="KW-0812">Transmembrane</keyword>
<evidence type="ECO:0000256" key="3">
    <source>
        <dbReference type="ARBA" id="ARBA00022692"/>
    </source>
</evidence>
<feature type="transmembrane region" description="Helical" evidence="6">
    <location>
        <begin position="146"/>
        <end position="164"/>
    </location>
</feature>
<dbReference type="InterPro" id="IPR000620">
    <property type="entry name" value="EamA_dom"/>
</dbReference>
<feature type="transmembrane region" description="Helical" evidence="6">
    <location>
        <begin position="12"/>
        <end position="33"/>
    </location>
</feature>
<proteinExistence type="inferred from homology"/>
<evidence type="ECO:0000256" key="6">
    <source>
        <dbReference type="RuleBase" id="RU363077"/>
    </source>
</evidence>
<feature type="transmembrane region" description="Helical" evidence="6">
    <location>
        <begin position="113"/>
        <end position="134"/>
    </location>
</feature>
<dbReference type="Pfam" id="PF00892">
    <property type="entry name" value="EamA"/>
    <property type="match status" value="1"/>
</dbReference>
<evidence type="ECO:0000313" key="8">
    <source>
        <dbReference type="EMBL" id="RVW85689.1"/>
    </source>
</evidence>
<gene>
    <name evidence="8" type="primary">VvCHDp001067_0</name>
    <name evidence="8" type="ORF">CK203_033366</name>
</gene>
<comment type="subcellular location">
    <subcellularLocation>
        <location evidence="1 6">Membrane</location>
        <topology evidence="1 6">Multi-pass membrane protein</topology>
    </subcellularLocation>
</comment>
<feature type="transmembrane region" description="Helical" evidence="6">
    <location>
        <begin position="45"/>
        <end position="66"/>
    </location>
</feature>
<protein>
    <recommendedName>
        <fullName evidence="6">WAT1-related protein</fullName>
    </recommendedName>
</protein>
<evidence type="ECO:0000256" key="4">
    <source>
        <dbReference type="ARBA" id="ARBA00022989"/>
    </source>
</evidence>
<organism evidence="8 9">
    <name type="scientific">Vitis vinifera</name>
    <name type="common">Grape</name>
    <dbReference type="NCBI Taxonomy" id="29760"/>
    <lineage>
        <taxon>Eukaryota</taxon>
        <taxon>Viridiplantae</taxon>
        <taxon>Streptophyta</taxon>
        <taxon>Embryophyta</taxon>
        <taxon>Tracheophyta</taxon>
        <taxon>Spermatophyta</taxon>
        <taxon>Magnoliopsida</taxon>
        <taxon>eudicotyledons</taxon>
        <taxon>Gunneridae</taxon>
        <taxon>Pentapetalae</taxon>
        <taxon>rosids</taxon>
        <taxon>Vitales</taxon>
        <taxon>Vitaceae</taxon>
        <taxon>Viteae</taxon>
        <taxon>Vitis</taxon>
    </lineage>
</organism>